<evidence type="ECO:0000256" key="6">
    <source>
        <dbReference type="SAM" id="Phobius"/>
    </source>
</evidence>
<dbReference type="CDD" id="cd06581">
    <property type="entry name" value="TM_PBP1_LivM_like"/>
    <property type="match status" value="1"/>
</dbReference>
<comment type="caution">
    <text evidence="7">The sequence shown here is derived from an EMBL/GenBank/DDBJ whole genome shotgun (WGS) entry which is preliminary data.</text>
</comment>
<comment type="subcellular location">
    <subcellularLocation>
        <location evidence="1">Cell membrane</location>
        <topology evidence="1">Multi-pass membrane protein</topology>
    </subcellularLocation>
</comment>
<reference evidence="7" key="2">
    <citation type="submission" date="2021-01" db="EMBL/GenBank/DDBJ databases">
        <authorList>
            <person name="Kang M."/>
        </authorList>
    </citation>
    <scope>NUCLEOTIDE SEQUENCE</scope>
    <source>
        <strain evidence="7">KACC 17527</strain>
    </source>
</reference>
<keyword evidence="8" id="KW-1185">Reference proteome</keyword>
<feature type="transmembrane region" description="Helical" evidence="6">
    <location>
        <begin position="267"/>
        <end position="291"/>
    </location>
</feature>
<feature type="transmembrane region" description="Helical" evidence="6">
    <location>
        <begin position="52"/>
        <end position="72"/>
    </location>
</feature>
<evidence type="ECO:0000256" key="2">
    <source>
        <dbReference type="ARBA" id="ARBA00022475"/>
    </source>
</evidence>
<evidence type="ECO:0000313" key="8">
    <source>
        <dbReference type="Proteomes" id="UP000630528"/>
    </source>
</evidence>
<keyword evidence="2" id="KW-1003">Cell membrane</keyword>
<keyword evidence="5 6" id="KW-0472">Membrane</keyword>
<dbReference type="InterPro" id="IPR001851">
    <property type="entry name" value="ABC_transp_permease"/>
</dbReference>
<dbReference type="GO" id="GO:0015658">
    <property type="term" value="F:branched-chain amino acid transmembrane transporter activity"/>
    <property type="evidence" value="ECO:0007669"/>
    <property type="project" value="InterPro"/>
</dbReference>
<dbReference type="RefSeq" id="WP_201177564.1">
    <property type="nucleotide sequence ID" value="NZ_JAEPWM010000015.1"/>
</dbReference>
<dbReference type="PANTHER" id="PTHR30482:SF20">
    <property type="entry name" value="HIGH-AFFINITY BRANCHED-CHAIN AMINO ACID TRANSPORT SYSTEM PERMEASE PROTEIN LIVM"/>
    <property type="match status" value="1"/>
</dbReference>
<gene>
    <name evidence="7" type="ORF">JJB11_23960</name>
</gene>
<dbReference type="EMBL" id="JAEPWM010000015">
    <property type="protein sequence ID" value="MBK6009165.1"/>
    <property type="molecule type" value="Genomic_DNA"/>
</dbReference>
<dbReference type="Proteomes" id="UP000630528">
    <property type="component" value="Unassembled WGS sequence"/>
</dbReference>
<evidence type="ECO:0000256" key="1">
    <source>
        <dbReference type="ARBA" id="ARBA00004651"/>
    </source>
</evidence>
<feature type="transmembrane region" description="Helical" evidence="6">
    <location>
        <begin position="237"/>
        <end position="260"/>
    </location>
</feature>
<feature type="transmembrane region" description="Helical" evidence="6">
    <location>
        <begin position="131"/>
        <end position="149"/>
    </location>
</feature>
<feature type="transmembrane region" description="Helical" evidence="6">
    <location>
        <begin position="311"/>
        <end position="336"/>
    </location>
</feature>
<dbReference type="GO" id="GO:0005886">
    <property type="term" value="C:plasma membrane"/>
    <property type="evidence" value="ECO:0007669"/>
    <property type="project" value="UniProtKB-SubCell"/>
</dbReference>
<protein>
    <submittedName>
        <fullName evidence="7">Branched-chain amino acid ABC transporter permease</fullName>
    </submittedName>
</protein>
<keyword evidence="4 6" id="KW-1133">Transmembrane helix</keyword>
<evidence type="ECO:0000256" key="5">
    <source>
        <dbReference type="ARBA" id="ARBA00023136"/>
    </source>
</evidence>
<organism evidence="7 8">
    <name type="scientific">Ramlibacter ginsenosidimutans</name>
    <dbReference type="NCBI Taxonomy" id="502333"/>
    <lineage>
        <taxon>Bacteria</taxon>
        <taxon>Pseudomonadati</taxon>
        <taxon>Pseudomonadota</taxon>
        <taxon>Betaproteobacteria</taxon>
        <taxon>Burkholderiales</taxon>
        <taxon>Comamonadaceae</taxon>
        <taxon>Ramlibacter</taxon>
    </lineage>
</organism>
<evidence type="ECO:0000313" key="7">
    <source>
        <dbReference type="EMBL" id="MBK6009165.1"/>
    </source>
</evidence>
<dbReference type="InterPro" id="IPR043428">
    <property type="entry name" value="LivM-like"/>
</dbReference>
<accession>A0A934TXD0</accession>
<name>A0A934TXD0_9BURK</name>
<sequence length="351" mass="37366">MSTVTPSPELAPLAPPQAAGAVRGWSPAWTVVAVLVVLAAAALPFLVSNYRVFQFSMVLTYAIALLGLNILTGYNGQISLGHGAFYAIGAYVTAILMDQHNVPYWLCVPAAGLVCLVVGFLFGLPALRLEGVYLALATFALGVALPQVLKYKHLEQWTGGVQGISLIKPDPPIASLFGLKLNPDRWFYLFALFVTVLMFILGWNLLRGRVGRALIAIRDQPIAAATMGIDTALYKSLAFGVSAMFTGVAGALGAIAVAFVAPDSFTIFLSISLLVGMVVGGLASITGAIWGAMFIQFVPNVADQVSKAAPWAIYGALMILFMYVMPTGIAGALRLASQRWRRRARRHPPAA</sequence>
<feature type="transmembrane region" description="Helical" evidence="6">
    <location>
        <begin position="104"/>
        <end position="125"/>
    </location>
</feature>
<dbReference type="Pfam" id="PF02653">
    <property type="entry name" value="BPD_transp_2"/>
    <property type="match status" value="1"/>
</dbReference>
<reference evidence="7" key="1">
    <citation type="journal article" date="2012" name="J. Microbiol. Biotechnol.">
        <title>Ramlibacter ginsenosidimutans sp. nov., with ginsenoside-converting activity.</title>
        <authorList>
            <person name="Wang L."/>
            <person name="An D.S."/>
            <person name="Kim S.G."/>
            <person name="Jin F.X."/>
            <person name="Kim S.C."/>
            <person name="Lee S.T."/>
            <person name="Im W.T."/>
        </authorList>
    </citation>
    <scope>NUCLEOTIDE SEQUENCE</scope>
    <source>
        <strain evidence="7">KACC 17527</strain>
    </source>
</reference>
<dbReference type="AlphaFoldDB" id="A0A934TXD0"/>
<proteinExistence type="predicted"/>
<feature type="transmembrane region" description="Helical" evidence="6">
    <location>
        <begin position="78"/>
        <end position="97"/>
    </location>
</feature>
<keyword evidence="3 6" id="KW-0812">Transmembrane</keyword>
<evidence type="ECO:0000256" key="4">
    <source>
        <dbReference type="ARBA" id="ARBA00022989"/>
    </source>
</evidence>
<evidence type="ECO:0000256" key="3">
    <source>
        <dbReference type="ARBA" id="ARBA00022692"/>
    </source>
</evidence>
<feature type="transmembrane region" description="Helical" evidence="6">
    <location>
        <begin position="28"/>
        <end position="47"/>
    </location>
</feature>
<feature type="transmembrane region" description="Helical" evidence="6">
    <location>
        <begin position="186"/>
        <end position="206"/>
    </location>
</feature>
<dbReference type="PANTHER" id="PTHR30482">
    <property type="entry name" value="HIGH-AFFINITY BRANCHED-CHAIN AMINO ACID TRANSPORT SYSTEM PERMEASE"/>
    <property type="match status" value="1"/>
</dbReference>